<feature type="region of interest" description="Disordered" evidence="1">
    <location>
        <begin position="667"/>
        <end position="834"/>
    </location>
</feature>
<dbReference type="OrthoDB" id="559408at2759"/>
<proteinExistence type="predicted"/>
<reference evidence="2" key="1">
    <citation type="journal article" date="2021" name="Proc. Natl. Acad. Sci. U.S.A.">
        <title>Three genomes in the algal genus Volvox reveal the fate of a haploid sex-determining region after a transition to homothallism.</title>
        <authorList>
            <person name="Yamamoto K."/>
            <person name="Hamaji T."/>
            <person name="Kawai-Toyooka H."/>
            <person name="Matsuzaki R."/>
            <person name="Takahashi F."/>
            <person name="Nishimura Y."/>
            <person name="Kawachi M."/>
            <person name="Noguchi H."/>
            <person name="Minakuchi Y."/>
            <person name="Umen J.G."/>
            <person name="Toyoda A."/>
            <person name="Nozaki H."/>
        </authorList>
    </citation>
    <scope>NUCLEOTIDE SEQUENCE</scope>
    <source>
        <strain evidence="2">NIES-3786</strain>
    </source>
</reference>
<evidence type="ECO:0000256" key="1">
    <source>
        <dbReference type="SAM" id="MobiDB-lite"/>
    </source>
</evidence>
<protein>
    <submittedName>
        <fullName evidence="2">Uncharacterized protein</fullName>
    </submittedName>
</protein>
<sequence length="834" mass="88121">MGTQAPRQPSFPTSLVLVIKAGPGAHGSFPEVKFPLKLAWTADSLGAAILRERPNCTFGSSGPDAHWPVSSIVMGTLSLKQIFEAGFASPEDAQVALDDFKSAMDPCGTLEFSADFKSLCWSINFFMHGPSHPEVVAAGTEASGHDGATRLHVQQAVPAAPSAGPSVGPSGASRPAITVGTITASASARQKDVKLWTNILKGSDNRTELIGSCKGLEGVCRATFNTLARAYGAALWPRDLDSGELVTVKSLGKARSVLYTDLLLGSVVYAILTGMPGEDIPFYGVIVGEQRDGLLLPEQLDFNLPLYMVLEDAVGRYPFLANEPGAFCAKAKSVFSLGGKDHTLTQLWKDTRKFASNKKCNESGKGKGINYGRKDEDGKANFVAGLKQMACVGSKAFTGYSLITGGGDTSSTSKQRLQESVEKYNESLSGHRGAGLCGNAINVEHFLSGVQTHLQYVLERGLLLWPDKKGTYPVDVLEFCPTSGVKSSSGRKMRRGLYLQYAGVLGRLCRRNFTPAPIALFAGLGSCDDFQMAGKYLDEYRAQRMPEWPPAGVITDSARTLFGIPEPATAAGVAQKLAQIAVANDGGLAGEMAQAVDITLPGIPGHLAVPQQTTSEIGDSPAFQNMQPHQVAAATTATTIDDGQGANMPPVTDINIDLDMDEWLQEGAPPITKAGGVGQKRRKRDEDDDDLGATGGRKKRTKPIKPVKKGAGSKKKEVTRAGRRPGGSNMDVSEEEWEDGDSGSTPSGTSSESGSSGGGIRQAVPVPQTARLKALTQKQARAGEVSGAEAGPSGAGPSDVGPQRRRHGVVTGVMQPRSGAELMQVRGRGRRGRR</sequence>
<keyword evidence="3" id="KW-1185">Reference proteome</keyword>
<dbReference type="EMBL" id="BNCP01000069">
    <property type="protein sequence ID" value="GIL91844.1"/>
    <property type="molecule type" value="Genomic_DNA"/>
</dbReference>
<dbReference type="AlphaFoldDB" id="A0A8J4CZ15"/>
<evidence type="ECO:0000313" key="2">
    <source>
        <dbReference type="EMBL" id="GIL91844.1"/>
    </source>
</evidence>
<accession>A0A8J4CZ15</accession>
<name>A0A8J4CZ15_9CHLO</name>
<feature type="compositionally biased region" description="Basic residues" evidence="1">
    <location>
        <begin position="696"/>
        <end position="713"/>
    </location>
</feature>
<organism evidence="2 3">
    <name type="scientific">Volvox reticuliferus</name>
    <dbReference type="NCBI Taxonomy" id="1737510"/>
    <lineage>
        <taxon>Eukaryota</taxon>
        <taxon>Viridiplantae</taxon>
        <taxon>Chlorophyta</taxon>
        <taxon>core chlorophytes</taxon>
        <taxon>Chlorophyceae</taxon>
        <taxon>CS clade</taxon>
        <taxon>Chlamydomonadales</taxon>
        <taxon>Volvocaceae</taxon>
        <taxon>Volvox</taxon>
    </lineage>
</organism>
<evidence type="ECO:0000313" key="3">
    <source>
        <dbReference type="Proteomes" id="UP000747110"/>
    </source>
</evidence>
<comment type="caution">
    <text evidence="2">The sequence shown here is derived from an EMBL/GenBank/DDBJ whole genome shotgun (WGS) entry which is preliminary data.</text>
</comment>
<dbReference type="Proteomes" id="UP000747110">
    <property type="component" value="Unassembled WGS sequence"/>
</dbReference>
<feature type="compositionally biased region" description="Low complexity" evidence="1">
    <location>
        <begin position="742"/>
        <end position="754"/>
    </location>
</feature>
<feature type="compositionally biased region" description="Acidic residues" evidence="1">
    <location>
        <begin position="732"/>
        <end position="741"/>
    </location>
</feature>
<gene>
    <name evidence="2" type="ORF">Vretifemale_19374</name>
</gene>
<feature type="compositionally biased region" description="Low complexity" evidence="1">
    <location>
        <begin position="782"/>
        <end position="798"/>
    </location>
</feature>